<accession>A0A1M6Q159</accession>
<dbReference type="STRING" id="1120989.SAMN02745227_01606"/>
<proteinExistence type="predicted"/>
<protein>
    <submittedName>
        <fullName evidence="1">Uncharacterized protein</fullName>
    </submittedName>
</protein>
<name>A0A1M6Q159_9FIRM</name>
<reference evidence="2" key="1">
    <citation type="submission" date="2016-11" db="EMBL/GenBank/DDBJ databases">
        <authorList>
            <person name="Varghese N."/>
            <person name="Submissions S."/>
        </authorList>
    </citation>
    <scope>NUCLEOTIDE SEQUENCE [LARGE SCALE GENOMIC DNA]</scope>
    <source>
        <strain evidence="2">DSM 14826</strain>
    </source>
</reference>
<dbReference type="AlphaFoldDB" id="A0A1M6Q159"/>
<gene>
    <name evidence="1" type="ORF">SAMN02745227_01606</name>
</gene>
<evidence type="ECO:0000313" key="1">
    <source>
        <dbReference type="EMBL" id="SHK13938.1"/>
    </source>
</evidence>
<dbReference type="RefSeq" id="WP_072907757.1">
    <property type="nucleotide sequence ID" value="NZ_FRAI01000018.1"/>
</dbReference>
<dbReference type="EMBL" id="FRAI01000018">
    <property type="protein sequence ID" value="SHK13938.1"/>
    <property type="molecule type" value="Genomic_DNA"/>
</dbReference>
<dbReference type="Proteomes" id="UP000243547">
    <property type="component" value="Unassembled WGS sequence"/>
</dbReference>
<evidence type="ECO:0000313" key="2">
    <source>
        <dbReference type="Proteomes" id="UP000243547"/>
    </source>
</evidence>
<keyword evidence="2" id="KW-1185">Reference proteome</keyword>
<organism evidence="1 2">
    <name type="scientific">Anaerobranca californiensis DSM 14826</name>
    <dbReference type="NCBI Taxonomy" id="1120989"/>
    <lineage>
        <taxon>Bacteria</taxon>
        <taxon>Bacillati</taxon>
        <taxon>Bacillota</taxon>
        <taxon>Clostridia</taxon>
        <taxon>Eubacteriales</taxon>
        <taxon>Proteinivoracaceae</taxon>
        <taxon>Anaerobranca</taxon>
    </lineage>
</organism>
<sequence>MNQKIIKIAVEVKDVLSSISDGIEELKEEKYIKDTDILKTIVKGIKSIDNALNILNIKDKKRIMDCSLRLKMTLAQLIKKDNEEQKELLENLYYEFKAWEREIQSHFSSFFSNKKQENEQDKSVTVAMLATTSEGDRKLAKCCAYVANYEKVNFYYFTPQDIIFHKKKILGKFYEKGQWVN</sequence>